<name>A0ABR1BEG4_POLSC</name>
<organism evidence="2 3">
    <name type="scientific">Polyplax serrata</name>
    <name type="common">Common mouse louse</name>
    <dbReference type="NCBI Taxonomy" id="468196"/>
    <lineage>
        <taxon>Eukaryota</taxon>
        <taxon>Metazoa</taxon>
        <taxon>Ecdysozoa</taxon>
        <taxon>Arthropoda</taxon>
        <taxon>Hexapoda</taxon>
        <taxon>Insecta</taxon>
        <taxon>Pterygota</taxon>
        <taxon>Neoptera</taxon>
        <taxon>Paraneoptera</taxon>
        <taxon>Psocodea</taxon>
        <taxon>Troctomorpha</taxon>
        <taxon>Phthiraptera</taxon>
        <taxon>Anoplura</taxon>
        <taxon>Polyplacidae</taxon>
        <taxon>Polyplax</taxon>
    </lineage>
</organism>
<dbReference type="PANTHER" id="PTHR21261">
    <property type="entry name" value="BEAT PROTEIN"/>
    <property type="match status" value="1"/>
</dbReference>
<dbReference type="InterPro" id="IPR007110">
    <property type="entry name" value="Ig-like_dom"/>
</dbReference>
<dbReference type="EMBL" id="JAWJWF010000001">
    <property type="protein sequence ID" value="KAK6640419.1"/>
    <property type="molecule type" value="Genomic_DNA"/>
</dbReference>
<comment type="caution">
    <text evidence="2">The sequence shown here is derived from an EMBL/GenBank/DDBJ whole genome shotgun (WGS) entry which is preliminary data.</text>
</comment>
<reference evidence="2 3" key="1">
    <citation type="submission" date="2023-09" db="EMBL/GenBank/DDBJ databases">
        <title>Genomes of two closely related lineages of the louse Polyplax serrata with different host specificities.</title>
        <authorList>
            <person name="Martinu J."/>
            <person name="Tarabai H."/>
            <person name="Stefka J."/>
            <person name="Hypsa V."/>
        </authorList>
    </citation>
    <scope>NUCLEOTIDE SEQUENCE [LARGE SCALE GENOMIC DNA]</scope>
    <source>
        <strain evidence="2">98ZLc_SE</strain>
    </source>
</reference>
<evidence type="ECO:0000259" key="1">
    <source>
        <dbReference type="PROSITE" id="PS50835"/>
    </source>
</evidence>
<gene>
    <name evidence="2" type="ORF">RUM44_012113</name>
</gene>
<dbReference type="PANTHER" id="PTHR21261:SF15">
    <property type="entry name" value="BEATEN PATH IIIA, ISOFORM D-RELATED"/>
    <property type="match status" value="1"/>
</dbReference>
<dbReference type="InterPro" id="IPR013783">
    <property type="entry name" value="Ig-like_fold"/>
</dbReference>
<keyword evidence="3" id="KW-1185">Reference proteome</keyword>
<evidence type="ECO:0000313" key="2">
    <source>
        <dbReference type="EMBL" id="KAK6640419.1"/>
    </source>
</evidence>
<evidence type="ECO:0000313" key="3">
    <source>
        <dbReference type="Proteomes" id="UP001359485"/>
    </source>
</evidence>
<dbReference type="SUPFAM" id="SSF48726">
    <property type="entry name" value="Immunoglobulin"/>
    <property type="match status" value="1"/>
</dbReference>
<proteinExistence type="predicted"/>
<protein>
    <recommendedName>
        <fullName evidence="1">Ig-like domain-containing protein</fullName>
    </recommendedName>
</protein>
<dbReference type="PROSITE" id="PS50835">
    <property type="entry name" value="IG_LIKE"/>
    <property type="match status" value="1"/>
</dbReference>
<dbReference type="Proteomes" id="UP001359485">
    <property type="component" value="Unassembled WGS sequence"/>
</dbReference>
<dbReference type="InterPro" id="IPR036179">
    <property type="entry name" value="Ig-like_dom_sf"/>
</dbReference>
<sequence>MFDGYTKSSEFVVRKKDHGRIPESSRRVIVAADFNFHVLSRLEKPNENSHRSLRLESFSSYPGNFKSSLPEEGPKISGGKPRYSIGDTVNLNCTSGSSNPPTELDWFINGEKADSAFLRGPHTIFIGDEDLQKTILGLQFRVSAKHFRDGNMKLKCLASISTIYWKTNEESVKGDKPLIKVMSSQDTFLSNKSRADRVQAISELPFKIGLRTEDSLDSELIRLIHKFICRLVQDISHIGEIRWRKLSIGK</sequence>
<accession>A0ABR1BEG4</accession>
<feature type="domain" description="Ig-like" evidence="1">
    <location>
        <begin position="74"/>
        <end position="110"/>
    </location>
</feature>
<dbReference type="Gene3D" id="2.60.40.10">
    <property type="entry name" value="Immunoglobulins"/>
    <property type="match status" value="1"/>
</dbReference>